<evidence type="ECO:0000256" key="1">
    <source>
        <dbReference type="ARBA" id="ARBA00022574"/>
    </source>
</evidence>
<proteinExistence type="predicted"/>
<comment type="caution">
    <text evidence="4">The sequence shown here is derived from an EMBL/GenBank/DDBJ whole genome shotgun (WGS) entry which is preliminary data.</text>
</comment>
<feature type="domain" description="Raptor N-terminal CASPase-like" evidence="3">
    <location>
        <begin position="1"/>
        <end position="52"/>
    </location>
</feature>
<keyword evidence="2" id="KW-0677">Repeat</keyword>
<evidence type="ECO:0000313" key="4">
    <source>
        <dbReference type="EMBL" id="KAL2520537.1"/>
    </source>
</evidence>
<dbReference type="Proteomes" id="UP001604277">
    <property type="component" value="Unassembled WGS sequence"/>
</dbReference>
<organism evidence="4 5">
    <name type="scientific">Forsythia ovata</name>
    <dbReference type="NCBI Taxonomy" id="205694"/>
    <lineage>
        <taxon>Eukaryota</taxon>
        <taxon>Viridiplantae</taxon>
        <taxon>Streptophyta</taxon>
        <taxon>Embryophyta</taxon>
        <taxon>Tracheophyta</taxon>
        <taxon>Spermatophyta</taxon>
        <taxon>Magnoliopsida</taxon>
        <taxon>eudicotyledons</taxon>
        <taxon>Gunneridae</taxon>
        <taxon>Pentapetalae</taxon>
        <taxon>asterids</taxon>
        <taxon>lamiids</taxon>
        <taxon>Lamiales</taxon>
        <taxon>Oleaceae</taxon>
        <taxon>Forsythieae</taxon>
        <taxon>Forsythia</taxon>
    </lineage>
</organism>
<dbReference type="InterPro" id="IPR029347">
    <property type="entry name" value="Raptor_N"/>
</dbReference>
<dbReference type="PANTHER" id="PTHR12848">
    <property type="entry name" value="REGULATORY-ASSOCIATED PROTEIN OF MTOR"/>
    <property type="match status" value="1"/>
</dbReference>
<sequence length="156" mass="18090">MPKTIANGEIWLFNKSYTQYNSLPISYLDSWLKTPSIYVFDCSAARMIVNSFVKLHDWTTLSFGPSMMDCILMAACEAHEIPPQSAEFLVDFFIYDLLNSSYKFCPRTLLHEFIDYSLIDKISGRQTDRKTFLWELNWIFTAVTDTTAWNVLPLGE</sequence>
<keyword evidence="5" id="KW-1185">Reference proteome</keyword>
<protein>
    <submittedName>
        <fullName evidence="4">Regulatory-associated protein of TOR 1</fullName>
    </submittedName>
</protein>
<keyword evidence="1" id="KW-0853">WD repeat</keyword>
<evidence type="ECO:0000313" key="5">
    <source>
        <dbReference type="Proteomes" id="UP001604277"/>
    </source>
</evidence>
<evidence type="ECO:0000259" key="3">
    <source>
        <dbReference type="Pfam" id="PF14538"/>
    </source>
</evidence>
<gene>
    <name evidence="4" type="ORF">Fot_24460</name>
</gene>
<evidence type="ECO:0000256" key="2">
    <source>
        <dbReference type="ARBA" id="ARBA00022737"/>
    </source>
</evidence>
<dbReference type="InterPro" id="IPR004083">
    <property type="entry name" value="Raptor"/>
</dbReference>
<dbReference type="PANTHER" id="PTHR12848:SF16">
    <property type="entry name" value="REGULATORY-ASSOCIATED PROTEIN OF MTOR"/>
    <property type="match status" value="1"/>
</dbReference>
<accession>A0ABD1U6A8</accession>
<dbReference type="Pfam" id="PF14538">
    <property type="entry name" value="Raptor_N"/>
    <property type="match status" value="1"/>
</dbReference>
<dbReference type="EMBL" id="JBFOLJ010000007">
    <property type="protein sequence ID" value="KAL2520537.1"/>
    <property type="molecule type" value="Genomic_DNA"/>
</dbReference>
<name>A0ABD1U6A8_9LAMI</name>
<dbReference type="PRINTS" id="PR01547">
    <property type="entry name" value="YEAST176DUF"/>
</dbReference>
<dbReference type="AlphaFoldDB" id="A0ABD1U6A8"/>
<reference evidence="5" key="1">
    <citation type="submission" date="2024-07" db="EMBL/GenBank/DDBJ databases">
        <title>Two chromosome-level genome assemblies of Korean endemic species Abeliophyllum distichum and Forsythia ovata (Oleaceae).</title>
        <authorList>
            <person name="Jang H."/>
        </authorList>
    </citation>
    <scope>NUCLEOTIDE SEQUENCE [LARGE SCALE GENOMIC DNA]</scope>
</reference>